<dbReference type="PANTHER" id="PTHR22538">
    <property type="entry name" value="CILIA- AND FLAGELLA-ASSOCIATED PROTEIN 74"/>
    <property type="match status" value="1"/>
</dbReference>
<accession>A0A6A3K5F7</accession>
<proteinExistence type="predicted"/>
<dbReference type="AlphaFoldDB" id="A0A6A3K5F7"/>
<evidence type="ECO:0000313" key="1">
    <source>
        <dbReference type="EMBL" id="KAE9000798.1"/>
    </source>
</evidence>
<evidence type="ECO:0000313" key="2">
    <source>
        <dbReference type="Proteomes" id="UP000429607"/>
    </source>
</evidence>
<dbReference type="Gene3D" id="3.40.50.1820">
    <property type="entry name" value="alpha/beta hydrolase"/>
    <property type="match status" value="1"/>
</dbReference>
<comment type="caution">
    <text evidence="1">The sequence shown here is derived from an EMBL/GenBank/DDBJ whole genome shotgun (WGS) entry which is preliminary data.</text>
</comment>
<dbReference type="PANTHER" id="PTHR22538:SF1">
    <property type="entry name" value="VWFD DOMAIN-CONTAINING PROTEIN"/>
    <property type="match status" value="1"/>
</dbReference>
<sequence length="474" mass="51486">MNVYGQSNFDMYANPVVSDNQDKVLYDVLATFKDGSTMHNYTLIDGIAYSIMSDNSARPSVNCLDSEAGKLPAINSIVAALNDAVAVSSESIDCSSGGLFKITVNGIELALCALGSSGFTLFNADMDVTVELMKNHFDIQIPSTDMSSQCVKTASSSAVTSFGKSVLTGQPISNDARMLKAAFDFSFRGSSCSCSSKLRPCIFIHGMGVEEELPHNLDNFTEYWGDHLIRHAPCCSSMKFAHLNTVNNTWTSAKQQQKVCSRSLAVSDTSRDGVITDTIVVTHSMGNLMLAGALANGECSLDASSTWVGLAGPMKGSMASDFVQESCAGDTNIVWEKIGNVTGRCPASTALKSLAYENGSHVSEEMNAAYAAAQEVYRTNIHALMCSKWYSGIVSKYQAEFWALGTMVPHKSHKNDGMVEFESCSVGFPKSEFGDSWRDRFYKTKLNHYDMEFLSGDAILNGEKMPVKWFECLL</sequence>
<protein>
    <submittedName>
        <fullName evidence="1">Uncharacterized protein</fullName>
    </submittedName>
</protein>
<gene>
    <name evidence="1" type="ORF">PR001_g18688</name>
</gene>
<name>A0A6A3K5F7_9STRA</name>
<dbReference type="EMBL" id="QXFV01001667">
    <property type="protein sequence ID" value="KAE9000798.1"/>
    <property type="molecule type" value="Genomic_DNA"/>
</dbReference>
<dbReference type="Proteomes" id="UP000429607">
    <property type="component" value="Unassembled WGS sequence"/>
</dbReference>
<organism evidence="1 2">
    <name type="scientific">Phytophthora rubi</name>
    <dbReference type="NCBI Taxonomy" id="129364"/>
    <lineage>
        <taxon>Eukaryota</taxon>
        <taxon>Sar</taxon>
        <taxon>Stramenopiles</taxon>
        <taxon>Oomycota</taxon>
        <taxon>Peronosporomycetes</taxon>
        <taxon>Peronosporales</taxon>
        <taxon>Peronosporaceae</taxon>
        <taxon>Phytophthora</taxon>
    </lineage>
</organism>
<reference evidence="1 2" key="1">
    <citation type="submission" date="2018-09" db="EMBL/GenBank/DDBJ databases">
        <title>Genomic investigation of the strawberry pathogen Phytophthora fragariae indicates pathogenicity is determined by transcriptional variation in three key races.</title>
        <authorList>
            <person name="Adams T.M."/>
            <person name="Armitage A.D."/>
            <person name="Sobczyk M.K."/>
            <person name="Bates H.J."/>
            <person name="Dunwell J.M."/>
            <person name="Nellist C.F."/>
            <person name="Harrison R.J."/>
        </authorList>
    </citation>
    <scope>NUCLEOTIDE SEQUENCE [LARGE SCALE GENOMIC DNA]</scope>
    <source>
        <strain evidence="1 2">SCRP249</strain>
    </source>
</reference>
<dbReference type="InterPro" id="IPR029058">
    <property type="entry name" value="AB_hydrolase_fold"/>
</dbReference>